<accession>A0A9P6JUD9</accession>
<evidence type="ECO:0000313" key="3">
    <source>
        <dbReference type="EMBL" id="KAF9532863.1"/>
    </source>
</evidence>
<sequence>MTPIITSSSFPAKKSFCIYLPASPECKHPINLPNHSRRTDLLLADPTPVLHQSSSHVMQIGSIRSKLLKGSQQTQKFKNGTTTISGNVMAIVLASFFLIFLGFLVFVLISRCPRSRSSRSRRNPFTVQTRRAPQQPSPFTHPLGIERPASYPPARGVDVSSREGITEGDIGGLTTQSQPLRYNNPFDSKMEATYVDGDVGGRLKVASTNLSNQPLDSPVIRKLSFQSQGSFDLSGFTMWNQHPFDPEGSGESSPGAGMSIFPLSACPSDSFRIARS</sequence>
<proteinExistence type="predicted"/>
<protein>
    <submittedName>
        <fullName evidence="3">Uncharacterized protein</fullName>
    </submittedName>
</protein>
<keyword evidence="2" id="KW-0812">Transmembrane</keyword>
<keyword evidence="2" id="KW-1133">Transmembrane helix</keyword>
<dbReference type="Proteomes" id="UP000807306">
    <property type="component" value="Unassembled WGS sequence"/>
</dbReference>
<keyword evidence="4" id="KW-1185">Reference proteome</keyword>
<feature type="region of interest" description="Disordered" evidence="1">
    <location>
        <begin position="116"/>
        <end position="180"/>
    </location>
</feature>
<organism evidence="3 4">
    <name type="scientific">Crepidotus variabilis</name>
    <dbReference type="NCBI Taxonomy" id="179855"/>
    <lineage>
        <taxon>Eukaryota</taxon>
        <taxon>Fungi</taxon>
        <taxon>Dikarya</taxon>
        <taxon>Basidiomycota</taxon>
        <taxon>Agaricomycotina</taxon>
        <taxon>Agaricomycetes</taxon>
        <taxon>Agaricomycetidae</taxon>
        <taxon>Agaricales</taxon>
        <taxon>Agaricineae</taxon>
        <taxon>Crepidotaceae</taxon>
        <taxon>Crepidotus</taxon>
    </lineage>
</organism>
<evidence type="ECO:0000256" key="1">
    <source>
        <dbReference type="SAM" id="MobiDB-lite"/>
    </source>
</evidence>
<name>A0A9P6JUD9_9AGAR</name>
<dbReference type="AlphaFoldDB" id="A0A9P6JUD9"/>
<evidence type="ECO:0000256" key="2">
    <source>
        <dbReference type="SAM" id="Phobius"/>
    </source>
</evidence>
<keyword evidence="2" id="KW-0472">Membrane</keyword>
<feature type="transmembrane region" description="Helical" evidence="2">
    <location>
        <begin position="88"/>
        <end position="109"/>
    </location>
</feature>
<dbReference type="EMBL" id="MU157830">
    <property type="protein sequence ID" value="KAF9532863.1"/>
    <property type="molecule type" value="Genomic_DNA"/>
</dbReference>
<gene>
    <name evidence="3" type="ORF">CPB83DRAFT_890530</name>
</gene>
<feature type="compositionally biased region" description="Low complexity" evidence="1">
    <location>
        <begin position="246"/>
        <end position="255"/>
    </location>
</feature>
<feature type="region of interest" description="Disordered" evidence="1">
    <location>
        <begin position="242"/>
        <end position="261"/>
    </location>
</feature>
<evidence type="ECO:0000313" key="4">
    <source>
        <dbReference type="Proteomes" id="UP000807306"/>
    </source>
</evidence>
<feature type="compositionally biased region" description="Polar residues" evidence="1">
    <location>
        <begin position="123"/>
        <end position="138"/>
    </location>
</feature>
<comment type="caution">
    <text evidence="3">The sequence shown here is derived from an EMBL/GenBank/DDBJ whole genome shotgun (WGS) entry which is preliminary data.</text>
</comment>
<reference evidence="3" key="1">
    <citation type="submission" date="2020-11" db="EMBL/GenBank/DDBJ databases">
        <authorList>
            <consortium name="DOE Joint Genome Institute"/>
            <person name="Ahrendt S."/>
            <person name="Riley R."/>
            <person name="Andreopoulos W."/>
            <person name="Labutti K."/>
            <person name="Pangilinan J."/>
            <person name="Ruiz-Duenas F.J."/>
            <person name="Barrasa J.M."/>
            <person name="Sanchez-Garcia M."/>
            <person name="Camarero S."/>
            <person name="Miyauchi S."/>
            <person name="Serrano A."/>
            <person name="Linde D."/>
            <person name="Babiker R."/>
            <person name="Drula E."/>
            <person name="Ayuso-Fernandez I."/>
            <person name="Pacheco R."/>
            <person name="Padilla G."/>
            <person name="Ferreira P."/>
            <person name="Barriuso J."/>
            <person name="Kellner H."/>
            <person name="Castanera R."/>
            <person name="Alfaro M."/>
            <person name="Ramirez L."/>
            <person name="Pisabarro A.G."/>
            <person name="Kuo A."/>
            <person name="Tritt A."/>
            <person name="Lipzen A."/>
            <person name="He G."/>
            <person name="Yan M."/>
            <person name="Ng V."/>
            <person name="Cullen D."/>
            <person name="Martin F."/>
            <person name="Rosso M.-N."/>
            <person name="Henrissat B."/>
            <person name="Hibbett D."/>
            <person name="Martinez A.T."/>
            <person name="Grigoriev I.V."/>
        </authorList>
    </citation>
    <scope>NUCLEOTIDE SEQUENCE</scope>
    <source>
        <strain evidence="3">CBS 506.95</strain>
    </source>
</reference>